<dbReference type="CDD" id="cd00037">
    <property type="entry name" value="CLECT"/>
    <property type="match status" value="1"/>
</dbReference>
<dbReference type="AlphaFoldDB" id="A0A8J4BFK8"/>
<dbReference type="Proteomes" id="UP000747399">
    <property type="component" value="Unassembled WGS sequence"/>
</dbReference>
<dbReference type="PRINTS" id="PR01217">
    <property type="entry name" value="PRICHEXTENSN"/>
</dbReference>
<dbReference type="PANTHER" id="PTHR24216:SF65">
    <property type="entry name" value="PAXILLIN-LIKE PROTEIN 1"/>
    <property type="match status" value="1"/>
</dbReference>
<organism evidence="2 3">
    <name type="scientific">Volvox africanus</name>
    <dbReference type="NCBI Taxonomy" id="51714"/>
    <lineage>
        <taxon>Eukaryota</taxon>
        <taxon>Viridiplantae</taxon>
        <taxon>Chlorophyta</taxon>
        <taxon>core chlorophytes</taxon>
        <taxon>Chlorophyceae</taxon>
        <taxon>CS clade</taxon>
        <taxon>Chlamydomonadales</taxon>
        <taxon>Volvocaceae</taxon>
        <taxon>Volvox</taxon>
    </lineage>
</organism>
<gene>
    <name evidence="2" type="ORF">Vafri_14781</name>
</gene>
<evidence type="ECO:0000313" key="2">
    <source>
        <dbReference type="EMBL" id="GIL60150.1"/>
    </source>
</evidence>
<evidence type="ECO:0000313" key="3">
    <source>
        <dbReference type="Proteomes" id="UP000747399"/>
    </source>
</evidence>
<protein>
    <recommendedName>
        <fullName evidence="4">C-type lectin domain-containing protein</fullName>
    </recommendedName>
</protein>
<dbReference type="InterPro" id="IPR016187">
    <property type="entry name" value="CTDL_fold"/>
</dbReference>
<keyword evidence="3" id="KW-1185">Reference proteome</keyword>
<feature type="compositionally biased region" description="Pro residues" evidence="1">
    <location>
        <begin position="347"/>
        <end position="364"/>
    </location>
</feature>
<name>A0A8J4BFK8_9CHLO</name>
<feature type="compositionally biased region" description="Polar residues" evidence="1">
    <location>
        <begin position="638"/>
        <end position="647"/>
    </location>
</feature>
<feature type="compositionally biased region" description="Pro residues" evidence="1">
    <location>
        <begin position="661"/>
        <end position="675"/>
    </location>
</feature>
<evidence type="ECO:0000256" key="1">
    <source>
        <dbReference type="SAM" id="MobiDB-lite"/>
    </source>
</evidence>
<feature type="region of interest" description="Disordered" evidence="1">
    <location>
        <begin position="347"/>
        <end position="367"/>
    </location>
</feature>
<reference evidence="2" key="1">
    <citation type="journal article" date="2021" name="Proc. Natl. Acad. Sci. U.S.A.">
        <title>Three genomes in the algal genus Volvox reveal the fate of a haploid sex-determining region after a transition to homothallism.</title>
        <authorList>
            <person name="Yamamoto K."/>
            <person name="Hamaji T."/>
            <person name="Kawai-Toyooka H."/>
            <person name="Matsuzaki R."/>
            <person name="Takahashi F."/>
            <person name="Nishimura Y."/>
            <person name="Kawachi M."/>
            <person name="Noguchi H."/>
            <person name="Minakuchi Y."/>
            <person name="Umen J.G."/>
            <person name="Toyoda A."/>
            <person name="Nozaki H."/>
        </authorList>
    </citation>
    <scope>NUCLEOTIDE SEQUENCE</scope>
    <source>
        <strain evidence="2">NIES-3780</strain>
    </source>
</reference>
<proteinExistence type="predicted"/>
<comment type="caution">
    <text evidence="2">The sequence shown here is derived from an EMBL/GenBank/DDBJ whole genome shotgun (WGS) entry which is preliminary data.</text>
</comment>
<feature type="compositionally biased region" description="Pro residues" evidence="1">
    <location>
        <begin position="497"/>
        <end position="632"/>
    </location>
</feature>
<evidence type="ECO:0008006" key="4">
    <source>
        <dbReference type="Google" id="ProtNLM"/>
    </source>
</evidence>
<dbReference type="EMBL" id="BNCO01000038">
    <property type="protein sequence ID" value="GIL60150.1"/>
    <property type="molecule type" value="Genomic_DNA"/>
</dbReference>
<feature type="region of interest" description="Disordered" evidence="1">
    <location>
        <begin position="497"/>
        <end position="692"/>
    </location>
</feature>
<accession>A0A8J4BFK8</accession>
<dbReference type="PANTHER" id="PTHR24216">
    <property type="entry name" value="PAXILLIN-RELATED"/>
    <property type="match status" value="1"/>
</dbReference>
<dbReference type="SUPFAM" id="SSF56436">
    <property type="entry name" value="C-type lectin-like"/>
    <property type="match status" value="2"/>
</dbReference>
<sequence length="692" mass="73467">MRGPEAVKTSFGRILSILLISIGTCLSLNYRVSSYSSFKGSSARCDEHPAGLSFGSIGASAYNGAVLDRDATFSIISGIGSGTPPVAFCRGRQYEIKITFGSRRHALLTASQGTFSGAVTGCPNRYVQNEAESSISANYTAPCDAASTTALGGELVLFRLTTVDPQEPGDISGTAMSVRLGTDIDSRCADACSKSSTTSSAAVSTRVLAAVAPAVPQAAVDDWLGQQQLAFFPTRVTYDQARNQCVSLGGRLATITEWILAVEDMRSKGSRLGNILVALLVGLYDFGDNGGRPWNAWGANGDVRRTCGAVQIDASIVTVTNLSTSVDCKQALYYMCVGPYFVLDPPPPPPPSPPPPPPRPPVTPNPGIRDRWDERIWTFFNYRVLLRDADAQCRTLGGGAHVASITEWDDISAALKAGQVNRLYNGMSAAMFYFGNNSGRPWNFWASGGPGSGLGGCGAVRLDPLALVVTQTSLVANCQQNLMFLCVQLAAGLPSVPPEPRMSPPWPSPPPKPSPKRPPLSKPPPPPPPKPPPPRPPLSKPPPPSPKPPRPPPSPTPPSPKPPRYPRPPPPAPPKIPRPSPPPSPKPPRPPRMPPSPEPPSPYPPRRPPRLLRPPPPSPHLPSPRPPPPWSPVLPSSTFAPSVQSPMGANLTPPAARSGNPGPPPRQLPLPPIRRPPTRFKSTPPSPPLKWG</sequence>